<proteinExistence type="predicted"/>
<accession>A0A838XAT7</accession>
<evidence type="ECO:0000313" key="3">
    <source>
        <dbReference type="Proteomes" id="UP000550354"/>
    </source>
</evidence>
<reference evidence="2 3" key="1">
    <citation type="submission" date="2020-07" db="EMBL/GenBank/DDBJ databases">
        <title>Draft genome and description of Aeromicrobium phoceense strain Marseille-Q0843 isolated from healthy skin swab.</title>
        <authorList>
            <person name="Boxberger M."/>
            <person name="La Scola B."/>
        </authorList>
    </citation>
    <scope>NUCLEOTIDE SEQUENCE [LARGE SCALE GENOMIC DNA]</scope>
    <source>
        <strain evidence="2 3">Marseille-Q0843</strain>
    </source>
</reference>
<feature type="signal peptide" evidence="1">
    <location>
        <begin position="1"/>
        <end position="23"/>
    </location>
</feature>
<keyword evidence="3" id="KW-1185">Reference proteome</keyword>
<keyword evidence="1" id="KW-0732">Signal</keyword>
<name>A0A838XAT7_9ACTN</name>
<comment type="caution">
    <text evidence="2">The sequence shown here is derived from an EMBL/GenBank/DDBJ whole genome shotgun (WGS) entry which is preliminary data.</text>
</comment>
<organism evidence="2 3">
    <name type="scientific">Aeromicrobium phoceense</name>
    <dbReference type="NCBI Taxonomy" id="2754045"/>
    <lineage>
        <taxon>Bacteria</taxon>
        <taxon>Bacillati</taxon>
        <taxon>Actinomycetota</taxon>
        <taxon>Actinomycetes</taxon>
        <taxon>Propionibacteriales</taxon>
        <taxon>Nocardioidaceae</taxon>
        <taxon>Aeromicrobium</taxon>
    </lineage>
</organism>
<dbReference type="EMBL" id="JACEOG010000001">
    <property type="protein sequence ID" value="MBA4607665.1"/>
    <property type="molecule type" value="Genomic_DNA"/>
</dbReference>
<dbReference type="RefSeq" id="WP_181753876.1">
    <property type="nucleotide sequence ID" value="NZ_JACEOG010000001.1"/>
</dbReference>
<feature type="chain" id="PRO_5032903673" evidence="1">
    <location>
        <begin position="24"/>
        <end position="260"/>
    </location>
</feature>
<dbReference type="AlphaFoldDB" id="A0A838XAT7"/>
<evidence type="ECO:0000256" key="1">
    <source>
        <dbReference type="SAM" id="SignalP"/>
    </source>
</evidence>
<dbReference type="Proteomes" id="UP000550354">
    <property type="component" value="Unassembled WGS sequence"/>
</dbReference>
<gene>
    <name evidence="2" type="ORF">H1W00_04170</name>
</gene>
<protein>
    <submittedName>
        <fullName evidence="2">Uncharacterized protein</fullName>
    </submittedName>
</protein>
<sequence>MRLRALALATATGLVLTLAPATAAEAARKPAYKVSISTSTANPTVGATVKVTGKVKGPKAAKKRLLVQRKVGAGRWTTVAKVRTTKSRKYAVRVKVRTAGKHSLRVVAPKSSKARAGSSRVRGFTGWRWIDLTTQGHADEGTNSVGSVSIAGRTYPKAIRFSGGRYFRTNGACSTFRTSVGVPDTESFDGGLSFLEFKKADLSDEPTIIELDVRQDAAPLPLRTSVAGSQVIAFGGGSVAAVSPQVLCRTNSLPSFALPR</sequence>
<evidence type="ECO:0000313" key="2">
    <source>
        <dbReference type="EMBL" id="MBA4607665.1"/>
    </source>
</evidence>